<feature type="compositionally biased region" description="Basic and acidic residues" evidence="1">
    <location>
        <begin position="22"/>
        <end position="38"/>
    </location>
</feature>
<comment type="caution">
    <text evidence="2">The sequence shown here is derived from an EMBL/GenBank/DDBJ whole genome shotgun (WGS) entry which is preliminary data.</text>
</comment>
<evidence type="ECO:0000313" key="2">
    <source>
        <dbReference type="EMBL" id="GJS67541.1"/>
    </source>
</evidence>
<feature type="compositionally biased region" description="Basic and acidic residues" evidence="1">
    <location>
        <begin position="1"/>
        <end position="10"/>
    </location>
</feature>
<reference evidence="2" key="1">
    <citation type="journal article" date="2022" name="Int. J. Mol. Sci.">
        <title>Draft Genome of Tanacetum Coccineum: Genomic Comparison of Closely Related Tanacetum-Family Plants.</title>
        <authorList>
            <person name="Yamashiro T."/>
            <person name="Shiraishi A."/>
            <person name="Nakayama K."/>
            <person name="Satake H."/>
        </authorList>
    </citation>
    <scope>NUCLEOTIDE SEQUENCE</scope>
</reference>
<evidence type="ECO:0000256" key="1">
    <source>
        <dbReference type="SAM" id="MobiDB-lite"/>
    </source>
</evidence>
<dbReference type="Proteomes" id="UP001151760">
    <property type="component" value="Unassembled WGS sequence"/>
</dbReference>
<feature type="region of interest" description="Disordered" evidence="1">
    <location>
        <begin position="1"/>
        <end position="44"/>
    </location>
</feature>
<gene>
    <name evidence="2" type="ORF">Tco_0682105</name>
</gene>
<name>A0ABQ4XQW3_9ASTR</name>
<reference evidence="2" key="2">
    <citation type="submission" date="2022-01" db="EMBL/GenBank/DDBJ databases">
        <authorList>
            <person name="Yamashiro T."/>
            <person name="Shiraishi A."/>
            <person name="Satake H."/>
            <person name="Nakayama K."/>
        </authorList>
    </citation>
    <scope>NUCLEOTIDE SEQUENCE</scope>
</reference>
<sequence>MINAKVKDSDKGDEEVTNAAKADAKKTSGVKDDAKKTELPPTSSSLSISLGFGDQFLKLSSNSSLVSTVKDTTDAKINSYLQTTTLIPTPPITTDAPIITTAIFESDALFSVQLRVDKLEKDVSDLKKIDLSAKALVALKTQVPSIVDNYLGSKVGDVFQKELKKHIADLIQKYSL</sequence>
<proteinExistence type="predicted"/>
<protein>
    <submittedName>
        <fullName evidence="2">Uncharacterized protein</fullName>
    </submittedName>
</protein>
<organism evidence="2 3">
    <name type="scientific">Tanacetum coccineum</name>
    <dbReference type="NCBI Taxonomy" id="301880"/>
    <lineage>
        <taxon>Eukaryota</taxon>
        <taxon>Viridiplantae</taxon>
        <taxon>Streptophyta</taxon>
        <taxon>Embryophyta</taxon>
        <taxon>Tracheophyta</taxon>
        <taxon>Spermatophyta</taxon>
        <taxon>Magnoliopsida</taxon>
        <taxon>eudicotyledons</taxon>
        <taxon>Gunneridae</taxon>
        <taxon>Pentapetalae</taxon>
        <taxon>asterids</taxon>
        <taxon>campanulids</taxon>
        <taxon>Asterales</taxon>
        <taxon>Asteraceae</taxon>
        <taxon>Asteroideae</taxon>
        <taxon>Anthemideae</taxon>
        <taxon>Anthemidinae</taxon>
        <taxon>Tanacetum</taxon>
    </lineage>
</organism>
<accession>A0ABQ4XQW3</accession>
<keyword evidence="3" id="KW-1185">Reference proteome</keyword>
<evidence type="ECO:0000313" key="3">
    <source>
        <dbReference type="Proteomes" id="UP001151760"/>
    </source>
</evidence>
<dbReference type="EMBL" id="BQNB010009725">
    <property type="protein sequence ID" value="GJS67541.1"/>
    <property type="molecule type" value="Genomic_DNA"/>
</dbReference>